<feature type="compositionally biased region" description="Basic and acidic residues" evidence="1">
    <location>
        <begin position="330"/>
        <end position="355"/>
    </location>
</feature>
<protein>
    <submittedName>
        <fullName evidence="3">Allergen Fus c 3</fullName>
    </submittedName>
</protein>
<keyword evidence="4" id="KW-1185">Reference proteome</keyword>
<feature type="compositionally biased region" description="Low complexity" evidence="1">
    <location>
        <begin position="268"/>
        <end position="291"/>
    </location>
</feature>
<evidence type="ECO:0000313" key="4">
    <source>
        <dbReference type="Proteomes" id="UP000288168"/>
    </source>
</evidence>
<dbReference type="PANTHER" id="PTHR47336:SF4">
    <property type="entry name" value="BHLH TRANSCRIPTION FACTOR (EUROFUNG)"/>
    <property type="match status" value="1"/>
</dbReference>
<dbReference type="OrthoDB" id="3542681at2759"/>
<feature type="region of interest" description="Disordered" evidence="1">
    <location>
        <begin position="374"/>
        <end position="409"/>
    </location>
</feature>
<feature type="compositionally biased region" description="Basic and acidic residues" evidence="1">
    <location>
        <begin position="398"/>
        <end position="409"/>
    </location>
</feature>
<dbReference type="GO" id="GO:0046983">
    <property type="term" value="F:protein dimerization activity"/>
    <property type="evidence" value="ECO:0007669"/>
    <property type="project" value="InterPro"/>
</dbReference>
<feature type="compositionally biased region" description="Low complexity" evidence="1">
    <location>
        <begin position="302"/>
        <end position="316"/>
    </location>
</feature>
<dbReference type="PANTHER" id="PTHR47336">
    <property type="entry name" value="TRANSCRIPTION FACTOR HMS1-RELATED"/>
    <property type="match status" value="1"/>
</dbReference>
<feature type="region of interest" description="Disordered" evidence="1">
    <location>
        <begin position="427"/>
        <end position="476"/>
    </location>
</feature>
<dbReference type="CDD" id="cd11395">
    <property type="entry name" value="bHLHzip_SREBP_like"/>
    <property type="match status" value="1"/>
</dbReference>
<dbReference type="PROSITE" id="PS50888">
    <property type="entry name" value="BHLH"/>
    <property type="match status" value="1"/>
</dbReference>
<dbReference type="Pfam" id="PF00010">
    <property type="entry name" value="HLH"/>
    <property type="match status" value="1"/>
</dbReference>
<dbReference type="Proteomes" id="UP000288168">
    <property type="component" value="Unassembled WGS sequence"/>
</dbReference>
<reference evidence="3 4" key="1">
    <citation type="submission" date="2017-06" db="EMBL/GenBank/DDBJ databases">
        <title>Comparative genomic analysis of Ambrosia Fusariam Clade fungi.</title>
        <authorList>
            <person name="Stajich J.E."/>
            <person name="Carrillo J."/>
            <person name="Kijimoto T."/>
            <person name="Eskalen A."/>
            <person name="O'Donnell K."/>
            <person name="Kasson M."/>
        </authorList>
    </citation>
    <scope>NUCLEOTIDE SEQUENCE [LARGE SCALE GENOMIC DNA]</scope>
    <source>
        <strain evidence="3 4">NRRL62584</strain>
    </source>
</reference>
<dbReference type="InterPro" id="IPR011598">
    <property type="entry name" value="bHLH_dom"/>
</dbReference>
<sequence length="476" mass="51184">MAGEHSGDQSFYDFLIEEPEMMAPAPPSHFQHQQPISPPNRTSRDPPPRPDPTEIETHHPAHHPVLGMQLPEPSRAQSRGHLHLDLHGPPTSVAHGAHPSQPLHDLHGAVHATQGPAGFASQLPVSTGPMAIDWGLYSLGHSSLPLNPPQFEFPGAMIPAGDGTIGHQNHLSHASTDPAFAYGSELVSPSSIHSSRGHYDSTVSNQWDDALSHGASTPKVTTPAAHVTANPWAEVEEAQDDNLTAPTSRPRRTARPRRQKRDARKTSEASQGGSSSAGGAPSVSDAPSPGSTSQNSRASIGSKSASMASTTSTASSRQSKLRSASRTSKNSRDKPNDTPEERRTRASHNLVEKQYRNRLNAQFESLLNALPEQARFGGNASGSGNGNGDENESDGANEADRRVSKGEVLEMARKHIQALEQERNQLERENLELQGNLRRLKGPASEETTSSSGQQTPLDFNSNTDQDTARDDRDKD</sequence>
<feature type="compositionally biased region" description="Basic and acidic residues" evidence="1">
    <location>
        <begin position="467"/>
        <end position="476"/>
    </location>
</feature>
<dbReference type="EMBL" id="NKCI01000004">
    <property type="protein sequence ID" value="RSL72311.1"/>
    <property type="molecule type" value="Genomic_DNA"/>
</dbReference>
<gene>
    <name evidence="3" type="ORF">CEP54_000894</name>
</gene>
<feature type="compositionally biased region" description="Basic residues" evidence="1">
    <location>
        <begin position="249"/>
        <end position="263"/>
    </location>
</feature>
<evidence type="ECO:0000259" key="2">
    <source>
        <dbReference type="PROSITE" id="PS50888"/>
    </source>
</evidence>
<evidence type="ECO:0000256" key="1">
    <source>
        <dbReference type="SAM" id="MobiDB-lite"/>
    </source>
</evidence>
<organism evidence="3 4">
    <name type="scientific">Fusarium duplospermum</name>
    <dbReference type="NCBI Taxonomy" id="1325734"/>
    <lineage>
        <taxon>Eukaryota</taxon>
        <taxon>Fungi</taxon>
        <taxon>Dikarya</taxon>
        <taxon>Ascomycota</taxon>
        <taxon>Pezizomycotina</taxon>
        <taxon>Sordariomycetes</taxon>
        <taxon>Hypocreomycetidae</taxon>
        <taxon>Hypocreales</taxon>
        <taxon>Nectriaceae</taxon>
        <taxon>Fusarium</taxon>
        <taxon>Fusarium solani species complex</taxon>
    </lineage>
</organism>
<feature type="compositionally biased region" description="Polar residues" evidence="1">
    <location>
        <begin position="292"/>
        <end position="301"/>
    </location>
</feature>
<dbReference type="InterPro" id="IPR036638">
    <property type="entry name" value="HLH_DNA-bd_sf"/>
</dbReference>
<feature type="region of interest" description="Disordered" evidence="1">
    <location>
        <begin position="235"/>
        <end position="356"/>
    </location>
</feature>
<name>A0A428R451_9HYPO</name>
<proteinExistence type="predicted"/>
<feature type="region of interest" description="Disordered" evidence="1">
    <location>
        <begin position="1"/>
        <end position="106"/>
    </location>
</feature>
<comment type="caution">
    <text evidence="3">The sequence shown here is derived from an EMBL/GenBank/DDBJ whole genome shotgun (WGS) entry which is preliminary data.</text>
</comment>
<accession>A0A428R451</accession>
<dbReference type="InterPro" id="IPR052099">
    <property type="entry name" value="Regulatory_TF_Diverse"/>
</dbReference>
<feature type="compositionally biased region" description="Basic and acidic residues" evidence="1">
    <location>
        <begin position="42"/>
        <end position="59"/>
    </location>
</feature>
<dbReference type="AlphaFoldDB" id="A0A428R451"/>
<feature type="compositionally biased region" description="Polar residues" evidence="1">
    <location>
        <begin position="453"/>
        <end position="463"/>
    </location>
</feature>
<dbReference type="SMART" id="SM00353">
    <property type="entry name" value="HLH"/>
    <property type="match status" value="1"/>
</dbReference>
<feature type="domain" description="BHLH" evidence="2">
    <location>
        <begin position="343"/>
        <end position="419"/>
    </location>
</feature>
<dbReference type="SUPFAM" id="SSF47459">
    <property type="entry name" value="HLH, helix-loop-helix DNA-binding domain"/>
    <property type="match status" value="1"/>
</dbReference>
<evidence type="ECO:0000313" key="3">
    <source>
        <dbReference type="EMBL" id="RSL72311.1"/>
    </source>
</evidence>
<feature type="compositionally biased region" description="Polar residues" evidence="1">
    <location>
        <begin position="317"/>
        <end position="328"/>
    </location>
</feature>
<dbReference type="Gene3D" id="4.10.280.10">
    <property type="entry name" value="Helix-loop-helix DNA-binding domain"/>
    <property type="match status" value="1"/>
</dbReference>
<dbReference type="STRING" id="1325734.A0A428R451"/>